<dbReference type="Proteomes" id="UP000574717">
    <property type="component" value="Unassembled WGS sequence"/>
</dbReference>
<protein>
    <recommendedName>
        <fullName evidence="2">Alpha-D-phosphohexomutase alpha/beta/alpha domain-containing protein</fullName>
    </recommendedName>
</protein>
<evidence type="ECO:0000313" key="4">
    <source>
        <dbReference type="Proteomes" id="UP000574717"/>
    </source>
</evidence>
<accession>A0A6V8NHS7</accession>
<dbReference type="GO" id="GO:0005975">
    <property type="term" value="P:carbohydrate metabolic process"/>
    <property type="evidence" value="ECO:0007669"/>
    <property type="project" value="InterPro"/>
</dbReference>
<comment type="caution">
    <text evidence="3">The sequence shown here is derived from an EMBL/GenBank/DDBJ whole genome shotgun (WGS) entry which is preliminary data.</text>
</comment>
<feature type="non-terminal residue" evidence="3">
    <location>
        <position position="1"/>
    </location>
</feature>
<name>A0A6V8NHS7_9ACTN</name>
<dbReference type="InterPro" id="IPR016055">
    <property type="entry name" value="A-D-PHexomutase_a/b/a-I/II/III"/>
</dbReference>
<feature type="domain" description="Alpha-D-phosphohexomutase alpha/beta/alpha" evidence="2">
    <location>
        <begin position="2"/>
        <end position="53"/>
    </location>
</feature>
<evidence type="ECO:0000259" key="2">
    <source>
        <dbReference type="Pfam" id="PF02878"/>
    </source>
</evidence>
<proteinExistence type="inferred from homology"/>
<dbReference type="EMBL" id="BLRU01000136">
    <property type="protein sequence ID" value="GFP19763.1"/>
    <property type="molecule type" value="Genomic_DNA"/>
</dbReference>
<dbReference type="SUPFAM" id="SSF53738">
    <property type="entry name" value="Phosphoglucomutase, first 3 domains"/>
    <property type="match status" value="1"/>
</dbReference>
<dbReference type="GO" id="GO:0016868">
    <property type="term" value="F:intramolecular phosphotransferase activity"/>
    <property type="evidence" value="ECO:0007669"/>
    <property type="project" value="InterPro"/>
</dbReference>
<evidence type="ECO:0000256" key="1">
    <source>
        <dbReference type="ARBA" id="ARBA00010231"/>
    </source>
</evidence>
<reference evidence="3 4" key="1">
    <citation type="journal article" date="2020" name="Front. Microbiol.">
        <title>Single-cell genomics of novel Actinobacteria with the Wood-Ljungdahl pathway discovered in a serpentinizing system.</title>
        <authorList>
            <person name="Merino N."/>
            <person name="Kawai M."/>
            <person name="Boyd E.S."/>
            <person name="Colman D.R."/>
            <person name="McGlynn S.E."/>
            <person name="Nealson K.H."/>
            <person name="Kurokawa K."/>
            <person name="Hongoh Y."/>
        </authorList>
    </citation>
    <scope>NUCLEOTIDE SEQUENCE [LARGE SCALE GENOMIC DNA]</scope>
    <source>
        <strain evidence="3 4">S03</strain>
    </source>
</reference>
<comment type="similarity">
    <text evidence="1">Belongs to the phosphohexose mutase family.</text>
</comment>
<dbReference type="InterPro" id="IPR005844">
    <property type="entry name" value="A-D-PHexomutase_a/b/a-I"/>
</dbReference>
<organism evidence="3 4">
    <name type="scientific">Candidatus Hakubella thermalkaliphila</name>
    <dbReference type="NCBI Taxonomy" id="2754717"/>
    <lineage>
        <taxon>Bacteria</taxon>
        <taxon>Bacillati</taxon>
        <taxon>Actinomycetota</taxon>
        <taxon>Actinomycetota incertae sedis</taxon>
        <taxon>Candidatus Hakubellales</taxon>
        <taxon>Candidatus Hakubellaceae</taxon>
        <taxon>Candidatus Hakubella</taxon>
    </lineage>
</organism>
<dbReference type="Pfam" id="PF02878">
    <property type="entry name" value="PGM_PMM_I"/>
    <property type="match status" value="1"/>
</dbReference>
<dbReference type="AlphaFoldDB" id="A0A6V8NHS7"/>
<dbReference type="Gene3D" id="3.40.120.10">
    <property type="entry name" value="Alpha-D-Glucose-1,6-Bisphosphate, subunit A, domain 3"/>
    <property type="match status" value="1"/>
</dbReference>
<gene>
    <name evidence="3" type="ORF">HKBW3S03_01267</name>
</gene>
<evidence type="ECO:0000313" key="3">
    <source>
        <dbReference type="EMBL" id="GFP19763.1"/>
    </source>
</evidence>
<sequence>VEVLNGNGIKVYLCKKDTPTLAVAHAVTVHQAGGDVRLTASHNPVEYLGIKFIPA</sequence>